<reference evidence="2 3" key="1">
    <citation type="submission" date="2021-06" db="EMBL/GenBank/DDBJ databases">
        <title>Caerostris extrusa draft genome.</title>
        <authorList>
            <person name="Kono N."/>
            <person name="Arakawa K."/>
        </authorList>
    </citation>
    <scope>NUCLEOTIDE SEQUENCE [LARGE SCALE GENOMIC DNA]</scope>
</reference>
<protein>
    <submittedName>
        <fullName evidence="2">Uncharacterized protein</fullName>
    </submittedName>
</protein>
<dbReference type="AlphaFoldDB" id="A0AAV4P084"/>
<accession>A0AAV4P084</accession>
<comment type="caution">
    <text evidence="2">The sequence shown here is derived from an EMBL/GenBank/DDBJ whole genome shotgun (WGS) entry which is preliminary data.</text>
</comment>
<evidence type="ECO:0000256" key="1">
    <source>
        <dbReference type="SAM" id="MobiDB-lite"/>
    </source>
</evidence>
<feature type="region of interest" description="Disordered" evidence="1">
    <location>
        <begin position="18"/>
        <end position="49"/>
    </location>
</feature>
<feature type="compositionally biased region" description="Pro residues" evidence="1">
    <location>
        <begin position="20"/>
        <end position="29"/>
    </location>
</feature>
<evidence type="ECO:0000313" key="3">
    <source>
        <dbReference type="Proteomes" id="UP001054945"/>
    </source>
</evidence>
<sequence length="113" mass="12554">MALTSSRWMRLAMEVRRFPPPEPKMPPIMPRGEDAQSSRNRVTPPSQAGCCATGFTAKKSNPGSLLASMVQGAPQLHRWSLRGIPQQSSNSSKPGFQILTLMLPLRRFMFLTN</sequence>
<dbReference type="Proteomes" id="UP001054945">
    <property type="component" value="Unassembled WGS sequence"/>
</dbReference>
<proteinExistence type="predicted"/>
<keyword evidence="3" id="KW-1185">Reference proteome</keyword>
<organism evidence="2 3">
    <name type="scientific">Caerostris extrusa</name>
    <name type="common">Bark spider</name>
    <name type="synonym">Caerostris bankana</name>
    <dbReference type="NCBI Taxonomy" id="172846"/>
    <lineage>
        <taxon>Eukaryota</taxon>
        <taxon>Metazoa</taxon>
        <taxon>Ecdysozoa</taxon>
        <taxon>Arthropoda</taxon>
        <taxon>Chelicerata</taxon>
        <taxon>Arachnida</taxon>
        <taxon>Araneae</taxon>
        <taxon>Araneomorphae</taxon>
        <taxon>Entelegynae</taxon>
        <taxon>Araneoidea</taxon>
        <taxon>Araneidae</taxon>
        <taxon>Caerostris</taxon>
    </lineage>
</organism>
<feature type="compositionally biased region" description="Polar residues" evidence="1">
    <location>
        <begin position="37"/>
        <end position="46"/>
    </location>
</feature>
<dbReference type="EMBL" id="BPLR01021401">
    <property type="protein sequence ID" value="GIX89186.1"/>
    <property type="molecule type" value="Genomic_DNA"/>
</dbReference>
<name>A0AAV4P084_CAEEX</name>
<gene>
    <name evidence="2" type="ORF">CEXT_228711</name>
</gene>
<evidence type="ECO:0000313" key="2">
    <source>
        <dbReference type="EMBL" id="GIX89186.1"/>
    </source>
</evidence>